<gene>
    <name evidence="2" type="ORF">GJ691_02445</name>
</gene>
<evidence type="ECO:0000313" key="2">
    <source>
        <dbReference type="EMBL" id="MRX63019.1"/>
    </source>
</evidence>
<dbReference type="CDD" id="cd11324">
    <property type="entry name" value="AmyAc_Amylosucrase"/>
    <property type="match status" value="1"/>
</dbReference>
<dbReference type="Gene3D" id="1.10.1740.10">
    <property type="match status" value="1"/>
</dbReference>
<dbReference type="Pfam" id="PF00128">
    <property type="entry name" value="Alpha-amylase"/>
    <property type="match status" value="1"/>
</dbReference>
<dbReference type="InterPro" id="IPR017853">
    <property type="entry name" value="GH"/>
</dbReference>
<comment type="caution">
    <text evidence="2">The sequence shown here is derived from an EMBL/GenBank/DDBJ whole genome shotgun (WGS) entry which is preliminary data.</text>
</comment>
<dbReference type="GO" id="GO:0047669">
    <property type="term" value="F:amylosucrase activity"/>
    <property type="evidence" value="ECO:0007669"/>
    <property type="project" value="InterPro"/>
</dbReference>
<proteinExistence type="predicted"/>
<protein>
    <submittedName>
        <fullName evidence="2">Alpha amylase</fullName>
    </submittedName>
</protein>
<dbReference type="InterPro" id="IPR045857">
    <property type="entry name" value="O16G_dom_2"/>
</dbReference>
<dbReference type="Proteomes" id="UP000443153">
    <property type="component" value="Unassembled WGS sequence"/>
</dbReference>
<dbReference type="Gene3D" id="3.90.400.10">
    <property type="entry name" value="Oligo-1,6-glucosidase, Domain 2"/>
    <property type="match status" value="1"/>
</dbReference>
<reference evidence="2 3" key="1">
    <citation type="submission" date="2019-11" db="EMBL/GenBank/DDBJ databases">
        <title>Maribacter lutea sp. nov., a marine bacterium isolated from intertidal sand.</title>
        <authorList>
            <person name="Liu A."/>
        </authorList>
    </citation>
    <scope>NUCLEOTIDE SEQUENCE [LARGE SCALE GENOMIC DNA]</scope>
    <source>
        <strain evidence="2 3">RZ05</strain>
    </source>
</reference>
<dbReference type="AlphaFoldDB" id="A0A6I2MKA8"/>
<evidence type="ECO:0000313" key="3">
    <source>
        <dbReference type="Proteomes" id="UP000443153"/>
    </source>
</evidence>
<dbReference type="PANTHER" id="PTHR10357">
    <property type="entry name" value="ALPHA-AMYLASE FAMILY MEMBER"/>
    <property type="match status" value="1"/>
</dbReference>
<dbReference type="SUPFAM" id="SSF51445">
    <property type="entry name" value="(Trans)glycosidases"/>
    <property type="match status" value="1"/>
</dbReference>
<keyword evidence="3" id="KW-1185">Reference proteome</keyword>
<evidence type="ECO:0000259" key="1">
    <source>
        <dbReference type="SMART" id="SM00642"/>
    </source>
</evidence>
<dbReference type="PANTHER" id="PTHR10357:SF213">
    <property type="entry name" value="ALPHA AMYLASE CATALYTIC REGION"/>
    <property type="match status" value="1"/>
</dbReference>
<dbReference type="OrthoDB" id="9806009at2"/>
<dbReference type="InterPro" id="IPR006047">
    <property type="entry name" value="GH13_cat_dom"/>
</dbReference>
<dbReference type="InterPro" id="IPR044077">
    <property type="entry name" value="Amylosucrase"/>
</dbReference>
<sequence length="646" mass="74306">MNQASIHKYLALENKKTKANDVESLFEQRLATNFTLIKDLFFSLYPENQHKKSFKRLLTTLPELFKNRPSSLKSMDIDRVKKGNWYMSQELVGMQLYVDHFNKDLKGLEKKLGYFEKLGVNFVHLMPITPRPKGENDGGYAVNSYHKVDPRYGTQEDLLSLTQKMRDKNMYLMLDFVANHTSDEYPWAKKAVAGDLKYQGYYHIYPDRTIPDEFETTLPEIFPMTSPGNFTYNAEMQKWVMTVFNPYQWDLDYSNPMVFIEMLGNLTKLADLGVDVVRLDALAFMWKKLGTESQNLPEAHTLISLFRMCLQVIAPGVVFLAEAIVAPKEIIKYFGSGRMMGNECEIAYNATLMALLWDAIATKKAVLLYKNIKSLPEKPKESTWINYIRCHDDIGLGFEDHHIHELGWNAVSHRKFLLDYYCQNIDWSPAKGHMFMYNPKTGDGRITGSAASLLGLEMALEQNDQAKIDQSIAKIIMMHAIILSYGGVPLIYAGDEIGTLNDYSYLEDNDKKEDGRWVNRPFQDWNTIAQIDSGNNHQTQIFLTLQHLIKLRKSYHAFADKNQVILYEAHNPHFFIYERPLGKNNGILVVCNFDEVPQTIYENALGTYGSENNVIDLISGEQPVFVNGTLKLDPYEILWLSKNNIE</sequence>
<dbReference type="EMBL" id="WKJH01000001">
    <property type="protein sequence ID" value="MRX63019.1"/>
    <property type="molecule type" value="Genomic_DNA"/>
</dbReference>
<dbReference type="GO" id="GO:0005975">
    <property type="term" value="P:carbohydrate metabolic process"/>
    <property type="evidence" value="ECO:0007669"/>
    <property type="project" value="InterPro"/>
</dbReference>
<feature type="domain" description="Glycosyl hydrolase family 13 catalytic" evidence="1">
    <location>
        <begin position="95"/>
        <end position="552"/>
    </location>
</feature>
<dbReference type="SUPFAM" id="SSF51011">
    <property type="entry name" value="Glycosyl hydrolase domain"/>
    <property type="match status" value="1"/>
</dbReference>
<dbReference type="Gene3D" id="2.60.40.1180">
    <property type="entry name" value="Golgi alpha-mannosidase II"/>
    <property type="match status" value="1"/>
</dbReference>
<name>A0A6I2MKA8_9FLAO</name>
<dbReference type="SMART" id="SM00642">
    <property type="entry name" value="Aamy"/>
    <property type="match status" value="1"/>
</dbReference>
<dbReference type="InterPro" id="IPR013780">
    <property type="entry name" value="Glyco_hydro_b"/>
</dbReference>
<organism evidence="2 3">
    <name type="scientific">Maribacter luteus</name>
    <dbReference type="NCBI Taxonomy" id="2594478"/>
    <lineage>
        <taxon>Bacteria</taxon>
        <taxon>Pseudomonadati</taxon>
        <taxon>Bacteroidota</taxon>
        <taxon>Flavobacteriia</taxon>
        <taxon>Flavobacteriales</taxon>
        <taxon>Flavobacteriaceae</taxon>
        <taxon>Maribacter</taxon>
    </lineage>
</organism>
<accession>A0A6I2MKA8</accession>
<dbReference type="Gene3D" id="3.20.20.80">
    <property type="entry name" value="Glycosidases"/>
    <property type="match status" value="1"/>
</dbReference>